<evidence type="ECO:0000256" key="1">
    <source>
        <dbReference type="ARBA" id="ARBA00004651"/>
    </source>
</evidence>
<evidence type="ECO:0000256" key="7">
    <source>
        <dbReference type="RuleBase" id="RU363032"/>
    </source>
</evidence>
<feature type="transmembrane region" description="Helical" evidence="7">
    <location>
        <begin position="67"/>
        <end position="93"/>
    </location>
</feature>
<sequence>MRKFNLPTIGSVMLLTLWALLLLFPFYWMFLNAFKPTTSVIQTPPDLSWVNLTIGNFKKLTLEPISWAWTFNSFLVAISGMIGNVVLCSMAGYAFAKKKFPGKRLIFWFIISIMMTSTQVIMVPLFMLIRDMGLLNTYFGLILPILVSPFAVFLTKQFMQTIPSELISSAKMDGCSEWRIFYSIILPISKPVLAIVAIFGFITQWNDFLWPLLATESRDMRTLQVGLASMQLQNVDYGLVLAGSVWTMIPVIVLFVSFQRFFVRGITIGAVKG</sequence>
<keyword evidence="6 7" id="KW-0472">Membrane</keyword>
<gene>
    <name evidence="9" type="ORF">GC096_04515</name>
</gene>
<organism evidence="9 10">
    <name type="scientific">Paenibacillus plantarum</name>
    <dbReference type="NCBI Taxonomy" id="2654975"/>
    <lineage>
        <taxon>Bacteria</taxon>
        <taxon>Bacillati</taxon>
        <taxon>Bacillota</taxon>
        <taxon>Bacilli</taxon>
        <taxon>Bacillales</taxon>
        <taxon>Paenibacillaceae</taxon>
        <taxon>Paenibacillus</taxon>
    </lineage>
</organism>
<keyword evidence="4 7" id="KW-0812">Transmembrane</keyword>
<dbReference type="SUPFAM" id="SSF161098">
    <property type="entry name" value="MetI-like"/>
    <property type="match status" value="1"/>
</dbReference>
<keyword evidence="2 7" id="KW-0813">Transport</keyword>
<feature type="transmembrane region" description="Helical" evidence="7">
    <location>
        <begin position="135"/>
        <end position="159"/>
    </location>
</feature>
<accession>A0ABX1X5M0</accession>
<name>A0ABX1X5M0_9BACL</name>
<evidence type="ECO:0000259" key="8">
    <source>
        <dbReference type="PROSITE" id="PS50928"/>
    </source>
</evidence>
<dbReference type="PANTHER" id="PTHR43744:SF12">
    <property type="entry name" value="ABC TRANSPORTER PERMEASE PROTEIN MG189-RELATED"/>
    <property type="match status" value="1"/>
</dbReference>
<dbReference type="CDD" id="cd06261">
    <property type="entry name" value="TM_PBP2"/>
    <property type="match status" value="1"/>
</dbReference>
<protein>
    <submittedName>
        <fullName evidence="9">ABC transporter permease subunit</fullName>
    </submittedName>
</protein>
<evidence type="ECO:0000256" key="6">
    <source>
        <dbReference type="ARBA" id="ARBA00023136"/>
    </source>
</evidence>
<comment type="subcellular location">
    <subcellularLocation>
        <location evidence="1 7">Cell membrane</location>
        <topology evidence="1 7">Multi-pass membrane protein</topology>
    </subcellularLocation>
</comment>
<keyword evidence="10" id="KW-1185">Reference proteome</keyword>
<comment type="caution">
    <text evidence="9">The sequence shown here is derived from an EMBL/GenBank/DDBJ whole genome shotgun (WGS) entry which is preliminary data.</text>
</comment>
<evidence type="ECO:0000256" key="4">
    <source>
        <dbReference type="ARBA" id="ARBA00022692"/>
    </source>
</evidence>
<dbReference type="Pfam" id="PF00528">
    <property type="entry name" value="BPD_transp_1"/>
    <property type="match status" value="1"/>
</dbReference>
<dbReference type="EMBL" id="WHNY01000012">
    <property type="protein sequence ID" value="NOU63305.1"/>
    <property type="molecule type" value="Genomic_DNA"/>
</dbReference>
<evidence type="ECO:0000256" key="3">
    <source>
        <dbReference type="ARBA" id="ARBA00022475"/>
    </source>
</evidence>
<dbReference type="Proteomes" id="UP000653578">
    <property type="component" value="Unassembled WGS sequence"/>
</dbReference>
<evidence type="ECO:0000256" key="2">
    <source>
        <dbReference type="ARBA" id="ARBA00022448"/>
    </source>
</evidence>
<evidence type="ECO:0000313" key="10">
    <source>
        <dbReference type="Proteomes" id="UP000653578"/>
    </source>
</evidence>
<dbReference type="RefSeq" id="WP_171629105.1">
    <property type="nucleotide sequence ID" value="NZ_WHNY01000012.1"/>
</dbReference>
<dbReference type="InterPro" id="IPR000515">
    <property type="entry name" value="MetI-like"/>
</dbReference>
<feature type="transmembrane region" description="Helical" evidence="7">
    <location>
        <begin position="237"/>
        <end position="258"/>
    </location>
</feature>
<evidence type="ECO:0000256" key="5">
    <source>
        <dbReference type="ARBA" id="ARBA00022989"/>
    </source>
</evidence>
<reference evidence="9 10" key="1">
    <citation type="submission" date="2019-10" db="EMBL/GenBank/DDBJ databases">
        <title>Description of Paenibacillus humi sp. nov.</title>
        <authorList>
            <person name="Carlier A."/>
            <person name="Qi S."/>
        </authorList>
    </citation>
    <scope>NUCLEOTIDE SEQUENCE [LARGE SCALE GENOMIC DNA]</scope>
    <source>
        <strain evidence="9 10">LMG 31461</strain>
    </source>
</reference>
<comment type="similarity">
    <text evidence="7">Belongs to the binding-protein-dependent transport system permease family.</text>
</comment>
<feature type="domain" description="ABC transmembrane type-1" evidence="8">
    <location>
        <begin position="70"/>
        <end position="258"/>
    </location>
</feature>
<dbReference type="PANTHER" id="PTHR43744">
    <property type="entry name" value="ABC TRANSPORTER PERMEASE PROTEIN MG189-RELATED-RELATED"/>
    <property type="match status" value="1"/>
</dbReference>
<dbReference type="Gene3D" id="1.10.3720.10">
    <property type="entry name" value="MetI-like"/>
    <property type="match status" value="1"/>
</dbReference>
<keyword evidence="3" id="KW-1003">Cell membrane</keyword>
<evidence type="ECO:0000313" key="9">
    <source>
        <dbReference type="EMBL" id="NOU63305.1"/>
    </source>
</evidence>
<feature type="transmembrane region" description="Helical" evidence="7">
    <location>
        <begin position="180"/>
        <end position="202"/>
    </location>
</feature>
<keyword evidence="5 7" id="KW-1133">Transmembrane helix</keyword>
<dbReference type="PROSITE" id="PS50928">
    <property type="entry name" value="ABC_TM1"/>
    <property type="match status" value="1"/>
</dbReference>
<proteinExistence type="inferred from homology"/>
<feature type="transmembrane region" description="Helical" evidence="7">
    <location>
        <begin position="105"/>
        <end position="129"/>
    </location>
</feature>
<feature type="transmembrane region" description="Helical" evidence="7">
    <location>
        <begin position="12"/>
        <end position="30"/>
    </location>
</feature>
<dbReference type="InterPro" id="IPR035906">
    <property type="entry name" value="MetI-like_sf"/>
</dbReference>